<evidence type="ECO:0000256" key="1">
    <source>
        <dbReference type="SAM" id="MobiDB-lite"/>
    </source>
</evidence>
<feature type="chain" id="PRO_5035774551" description="Secreted protein" evidence="2">
    <location>
        <begin position="19"/>
        <end position="145"/>
    </location>
</feature>
<feature type="region of interest" description="Disordered" evidence="1">
    <location>
        <begin position="21"/>
        <end position="145"/>
    </location>
</feature>
<feature type="compositionally biased region" description="Basic and acidic residues" evidence="1">
    <location>
        <begin position="82"/>
        <end position="91"/>
    </location>
</feature>
<proteinExistence type="predicted"/>
<evidence type="ECO:0008006" key="5">
    <source>
        <dbReference type="Google" id="ProtNLM"/>
    </source>
</evidence>
<gene>
    <name evidence="3" type="ORF">CAUJ_LOCUS3825</name>
</gene>
<evidence type="ECO:0000313" key="3">
    <source>
        <dbReference type="EMBL" id="CAD6187906.1"/>
    </source>
</evidence>
<sequence>MFGELLVATASLYAVVLCSKHGGGKKPEKILKPKTPVVPEAVPTPKKTKTPSSRRVIEQKKKCEVNVKESVRGSPRKRSKRSEKSERRKELEMDDANLAPTQSMMAPSRIVSVPRADVETSLRSSRPLSKDWWPDKNEIPSKLEP</sequence>
<organism evidence="3 4">
    <name type="scientific">Caenorhabditis auriculariae</name>
    <dbReference type="NCBI Taxonomy" id="2777116"/>
    <lineage>
        <taxon>Eukaryota</taxon>
        <taxon>Metazoa</taxon>
        <taxon>Ecdysozoa</taxon>
        <taxon>Nematoda</taxon>
        <taxon>Chromadorea</taxon>
        <taxon>Rhabditida</taxon>
        <taxon>Rhabditina</taxon>
        <taxon>Rhabditomorpha</taxon>
        <taxon>Rhabditoidea</taxon>
        <taxon>Rhabditidae</taxon>
        <taxon>Peloderinae</taxon>
        <taxon>Caenorhabditis</taxon>
    </lineage>
</organism>
<name>A0A8S1GVT7_9PELO</name>
<evidence type="ECO:0000256" key="2">
    <source>
        <dbReference type="SAM" id="SignalP"/>
    </source>
</evidence>
<keyword evidence="2" id="KW-0732">Signal</keyword>
<protein>
    <recommendedName>
        <fullName evidence="5">Secreted protein</fullName>
    </recommendedName>
</protein>
<accession>A0A8S1GVT7</accession>
<feature type="signal peptide" evidence="2">
    <location>
        <begin position="1"/>
        <end position="18"/>
    </location>
</feature>
<keyword evidence="4" id="KW-1185">Reference proteome</keyword>
<dbReference type="Proteomes" id="UP000835052">
    <property type="component" value="Unassembled WGS sequence"/>
</dbReference>
<reference evidence="3" key="1">
    <citation type="submission" date="2020-10" db="EMBL/GenBank/DDBJ databases">
        <authorList>
            <person name="Kikuchi T."/>
        </authorList>
    </citation>
    <scope>NUCLEOTIDE SEQUENCE</scope>
    <source>
        <strain evidence="3">NKZ352</strain>
    </source>
</reference>
<feature type="compositionally biased region" description="Basic and acidic residues" evidence="1">
    <location>
        <begin position="128"/>
        <end position="145"/>
    </location>
</feature>
<feature type="compositionally biased region" description="Basic and acidic residues" evidence="1">
    <location>
        <begin position="55"/>
        <end position="71"/>
    </location>
</feature>
<comment type="caution">
    <text evidence="3">The sequence shown here is derived from an EMBL/GenBank/DDBJ whole genome shotgun (WGS) entry which is preliminary data.</text>
</comment>
<evidence type="ECO:0000313" key="4">
    <source>
        <dbReference type="Proteomes" id="UP000835052"/>
    </source>
</evidence>
<dbReference type="EMBL" id="CAJGYM010000007">
    <property type="protein sequence ID" value="CAD6187906.1"/>
    <property type="molecule type" value="Genomic_DNA"/>
</dbReference>
<dbReference type="AlphaFoldDB" id="A0A8S1GVT7"/>